<dbReference type="InterPro" id="IPR047589">
    <property type="entry name" value="DUF11_rpt"/>
</dbReference>
<dbReference type="PANTHER" id="PTHR34819:SF3">
    <property type="entry name" value="CELL SURFACE PROTEIN"/>
    <property type="match status" value="1"/>
</dbReference>
<keyword evidence="4" id="KW-1185">Reference proteome</keyword>
<feature type="compositionally biased region" description="Polar residues" evidence="1">
    <location>
        <begin position="251"/>
        <end position="275"/>
    </location>
</feature>
<sequence>MALSRLRRSILLSARRQPPPELSVALSDTPDPVVAGTPLTCTATVSNGGPSTAHGVALLETLDPNVAFTSASISNTSAGTCAQVVGNPHQVQCQLNDLAPTGSLTVYVQVLVLSAAPIGSGTLSTSAAVSATSTDPASGNNNSTATTSVTRSADLATTITAPSHKYTPSTTVTFTAAATNNRRSDDANVILTITLPGTKVGHYVSDTGGAACSTTATATATTTTCAYPAVASGVTKSLNVFYFIQGNQKVQTGSTKEGPTTSATTDPVQANNTASWAVGPK</sequence>
<evidence type="ECO:0000313" key="3">
    <source>
        <dbReference type="EMBL" id="GAA2499242.1"/>
    </source>
</evidence>
<evidence type="ECO:0000313" key="4">
    <source>
        <dbReference type="Proteomes" id="UP001500730"/>
    </source>
</evidence>
<dbReference type="Pfam" id="PF01345">
    <property type="entry name" value="DUF11"/>
    <property type="match status" value="2"/>
</dbReference>
<name>A0ABN3MCW9_9MICO</name>
<evidence type="ECO:0000256" key="1">
    <source>
        <dbReference type="SAM" id="MobiDB-lite"/>
    </source>
</evidence>
<reference evidence="3 4" key="1">
    <citation type="journal article" date="2019" name="Int. J. Syst. Evol. Microbiol.">
        <title>The Global Catalogue of Microorganisms (GCM) 10K type strain sequencing project: providing services to taxonomists for standard genome sequencing and annotation.</title>
        <authorList>
            <consortium name="The Broad Institute Genomics Platform"/>
            <consortium name="The Broad Institute Genome Sequencing Center for Infectious Disease"/>
            <person name="Wu L."/>
            <person name="Ma J."/>
        </authorList>
    </citation>
    <scope>NUCLEOTIDE SEQUENCE [LARGE SCALE GENOMIC DNA]</scope>
    <source>
        <strain evidence="3 4">JCM 16259</strain>
    </source>
</reference>
<feature type="domain" description="DUF11" evidence="2">
    <location>
        <begin position="154"/>
        <end position="277"/>
    </location>
</feature>
<dbReference type="NCBIfam" id="TIGR01451">
    <property type="entry name" value="B_ant_repeat"/>
    <property type="match status" value="1"/>
</dbReference>
<gene>
    <name evidence="3" type="ORF">GCM10009858_41970</name>
</gene>
<dbReference type="InterPro" id="IPR001434">
    <property type="entry name" value="OmcB-like_DUF11"/>
</dbReference>
<dbReference type="InterPro" id="IPR051172">
    <property type="entry name" value="Chlamydia_OmcB"/>
</dbReference>
<dbReference type="Gene3D" id="2.60.40.10">
    <property type="entry name" value="Immunoglobulins"/>
    <property type="match status" value="1"/>
</dbReference>
<dbReference type="InterPro" id="IPR013783">
    <property type="entry name" value="Ig-like_fold"/>
</dbReference>
<evidence type="ECO:0000259" key="2">
    <source>
        <dbReference type="Pfam" id="PF01345"/>
    </source>
</evidence>
<feature type="region of interest" description="Disordered" evidence="1">
    <location>
        <begin position="251"/>
        <end position="281"/>
    </location>
</feature>
<dbReference type="EMBL" id="BAAARE010000026">
    <property type="protein sequence ID" value="GAA2499242.1"/>
    <property type="molecule type" value="Genomic_DNA"/>
</dbReference>
<dbReference type="Proteomes" id="UP001500730">
    <property type="component" value="Unassembled WGS sequence"/>
</dbReference>
<comment type="caution">
    <text evidence="3">The sequence shown here is derived from an EMBL/GenBank/DDBJ whole genome shotgun (WGS) entry which is preliminary data.</text>
</comment>
<protein>
    <recommendedName>
        <fullName evidence="2">DUF11 domain-containing protein</fullName>
    </recommendedName>
</protein>
<accession>A0ABN3MCW9</accession>
<organism evidence="3 4">
    <name type="scientific">Terrabacter carboxydivorans</name>
    <dbReference type="NCBI Taxonomy" id="619730"/>
    <lineage>
        <taxon>Bacteria</taxon>
        <taxon>Bacillati</taxon>
        <taxon>Actinomycetota</taxon>
        <taxon>Actinomycetes</taxon>
        <taxon>Micrococcales</taxon>
        <taxon>Intrasporangiaceae</taxon>
        <taxon>Terrabacter</taxon>
    </lineage>
</organism>
<proteinExistence type="predicted"/>
<dbReference type="PANTHER" id="PTHR34819">
    <property type="entry name" value="LARGE CYSTEINE-RICH PERIPLASMIC PROTEIN OMCB"/>
    <property type="match status" value="1"/>
</dbReference>
<feature type="domain" description="DUF11" evidence="2">
    <location>
        <begin position="23"/>
        <end position="146"/>
    </location>
</feature>